<proteinExistence type="predicted"/>
<gene>
    <name evidence="2" type="ORF">MON41_07905</name>
</gene>
<keyword evidence="3" id="KW-1185">Reference proteome</keyword>
<name>A0ABS9W304_9PROT</name>
<evidence type="ECO:0000313" key="3">
    <source>
        <dbReference type="Proteomes" id="UP001201985"/>
    </source>
</evidence>
<dbReference type="RefSeq" id="WP_120009377.1">
    <property type="nucleotide sequence ID" value="NZ_JALBUU010000004.1"/>
</dbReference>
<reference evidence="2 3" key="1">
    <citation type="submission" date="2022-03" db="EMBL/GenBank/DDBJ databases">
        <title>Complete genome analysis of Roseomonas KG 17.1 : a prolific producer of plant growth promoters.</title>
        <authorList>
            <person name="Saadouli I."/>
            <person name="Najjari A."/>
            <person name="Mosbah A."/>
            <person name="Ouzari H.I."/>
        </authorList>
    </citation>
    <scope>NUCLEOTIDE SEQUENCE [LARGE SCALE GENOMIC DNA]</scope>
    <source>
        <strain evidence="2 3">KG17-1</strain>
    </source>
</reference>
<sequence>MTPRRFARLLDIHGADPARWPQACRGAALALLDSSAEARAMRDAAAALDAALRSSLPQPDPAALARMRNRLAHAVAREPLPVPERRLLRWLRPLAPFGAGALVTLMVCGLWLGLPAAPEPDDILGAPRLMAMMELP</sequence>
<comment type="caution">
    <text evidence="2">The sequence shown here is derived from an EMBL/GenBank/DDBJ whole genome shotgun (WGS) entry which is preliminary data.</text>
</comment>
<keyword evidence="1" id="KW-0812">Transmembrane</keyword>
<dbReference type="Proteomes" id="UP001201985">
    <property type="component" value="Unassembled WGS sequence"/>
</dbReference>
<dbReference type="EMBL" id="JALBUU010000004">
    <property type="protein sequence ID" value="MCI0753681.1"/>
    <property type="molecule type" value="Genomic_DNA"/>
</dbReference>
<evidence type="ECO:0000313" key="2">
    <source>
        <dbReference type="EMBL" id="MCI0753681.1"/>
    </source>
</evidence>
<organism evidence="2 3">
    <name type="scientific">Teichococcus vastitatis</name>
    <dbReference type="NCBI Taxonomy" id="2307076"/>
    <lineage>
        <taxon>Bacteria</taxon>
        <taxon>Pseudomonadati</taxon>
        <taxon>Pseudomonadota</taxon>
        <taxon>Alphaproteobacteria</taxon>
        <taxon>Acetobacterales</taxon>
        <taxon>Roseomonadaceae</taxon>
        <taxon>Roseomonas</taxon>
    </lineage>
</organism>
<protein>
    <submittedName>
        <fullName evidence="2">Uncharacterized protein</fullName>
    </submittedName>
</protein>
<feature type="transmembrane region" description="Helical" evidence="1">
    <location>
        <begin position="94"/>
        <end position="114"/>
    </location>
</feature>
<evidence type="ECO:0000256" key="1">
    <source>
        <dbReference type="SAM" id="Phobius"/>
    </source>
</evidence>
<accession>A0ABS9W304</accession>
<keyword evidence="1" id="KW-1133">Transmembrane helix</keyword>
<keyword evidence="1" id="KW-0472">Membrane</keyword>